<gene>
    <name evidence="2" type="ordered locus">CHAB381_1434</name>
</gene>
<accession>A7I385</accession>
<evidence type="ECO:0000256" key="1">
    <source>
        <dbReference type="SAM" id="Phobius"/>
    </source>
</evidence>
<sequence>MEIVVSFIFAAYEVVSVIICVIVGAVSKSNKAVAISVALCVLVPFYDVVPTRIIANKYCQIEPKSKIDKIVEYPKSVYVKIDNAEVDDIDTSLHLIEALLDGIHIEKIAIECNSKITDKYKCDNGKVEEVYFDKNSTHYTQYINLISQYQNLHTDESAQFDFYRENEKAIEEAKFKITKRNEVEKDRDIIKNYNYSIIINKSEKISDSAFENYFYHIVNVSIVENKTEKEIAFWKMYIRNREATFIFPEILMPHFADDYQFTRKVCGKIQEIEKVFDMDKWSKGLSIDIYQ</sequence>
<proteinExistence type="predicted"/>
<reference evidence="3" key="1">
    <citation type="submission" date="2007-07" db="EMBL/GenBank/DDBJ databases">
        <title>Complete genome sequence of Campylobacter hominis ATCC BAA-381, a commensal isolated from the human gastrointestinal tract.</title>
        <authorList>
            <person name="Fouts D.E."/>
            <person name="Mongodin E.F."/>
            <person name="Puiu D."/>
            <person name="Sebastian Y."/>
            <person name="Miller W.G."/>
            <person name="Mandrell R.E."/>
            <person name="Nelson K.E."/>
        </authorList>
    </citation>
    <scope>NUCLEOTIDE SEQUENCE [LARGE SCALE GENOMIC DNA]</scope>
    <source>
        <strain evidence="3">ATCC BAA-381 / LMG 19568 / NCTC 13146 / CH001A</strain>
    </source>
</reference>
<name>A7I385_CAMHC</name>
<dbReference type="Proteomes" id="UP000002407">
    <property type="component" value="Chromosome"/>
</dbReference>
<keyword evidence="1" id="KW-0812">Transmembrane</keyword>
<dbReference type="RefSeq" id="WP_012109279.1">
    <property type="nucleotide sequence ID" value="NC_009714.1"/>
</dbReference>
<dbReference type="EMBL" id="CP000776">
    <property type="protein sequence ID" value="ABS52366.1"/>
    <property type="molecule type" value="Genomic_DNA"/>
</dbReference>
<evidence type="ECO:0000313" key="3">
    <source>
        <dbReference type="Proteomes" id="UP000002407"/>
    </source>
</evidence>
<protein>
    <submittedName>
        <fullName evidence="2">Uncharacterized protein</fullName>
    </submittedName>
</protein>
<dbReference type="AlphaFoldDB" id="A7I385"/>
<dbReference type="STRING" id="360107.CHAB381_1434"/>
<keyword evidence="3" id="KW-1185">Reference proteome</keyword>
<dbReference type="KEGG" id="cha:CHAB381_1434"/>
<feature type="transmembrane region" description="Helical" evidence="1">
    <location>
        <begin position="7"/>
        <end position="26"/>
    </location>
</feature>
<keyword evidence="1" id="KW-0472">Membrane</keyword>
<organism evidence="2 3">
    <name type="scientific">Campylobacter hominis (strain ATCC BAA-381 / DSM 21671 / CCUG 45161 / LMG 19568 / NCTC 13146 / CH001A)</name>
    <dbReference type="NCBI Taxonomy" id="360107"/>
    <lineage>
        <taxon>Bacteria</taxon>
        <taxon>Pseudomonadati</taxon>
        <taxon>Campylobacterota</taxon>
        <taxon>Epsilonproteobacteria</taxon>
        <taxon>Campylobacterales</taxon>
        <taxon>Campylobacteraceae</taxon>
        <taxon>Campylobacter</taxon>
    </lineage>
</organism>
<keyword evidence="1" id="KW-1133">Transmembrane helix</keyword>
<feature type="transmembrane region" description="Helical" evidence="1">
    <location>
        <begin position="32"/>
        <end position="49"/>
    </location>
</feature>
<dbReference type="HOGENOM" id="CLU_962003_0_0_7"/>
<evidence type="ECO:0000313" key="2">
    <source>
        <dbReference type="EMBL" id="ABS52366.1"/>
    </source>
</evidence>